<dbReference type="Proteomes" id="UP000886501">
    <property type="component" value="Unassembled WGS sequence"/>
</dbReference>
<name>A0ACB6Z4S0_THEGA</name>
<proteinExistence type="predicted"/>
<keyword evidence="2" id="KW-1185">Reference proteome</keyword>
<reference evidence="1" key="1">
    <citation type="submission" date="2019-10" db="EMBL/GenBank/DDBJ databases">
        <authorList>
            <consortium name="DOE Joint Genome Institute"/>
            <person name="Kuo A."/>
            <person name="Miyauchi S."/>
            <person name="Kiss E."/>
            <person name="Drula E."/>
            <person name="Kohler A."/>
            <person name="Sanchez-Garcia M."/>
            <person name="Andreopoulos B."/>
            <person name="Barry K.W."/>
            <person name="Bonito G."/>
            <person name="Buee M."/>
            <person name="Carver A."/>
            <person name="Chen C."/>
            <person name="Cichocki N."/>
            <person name="Clum A."/>
            <person name="Culley D."/>
            <person name="Crous P.W."/>
            <person name="Fauchery L."/>
            <person name="Girlanda M."/>
            <person name="Hayes R."/>
            <person name="Keri Z."/>
            <person name="Labutti K."/>
            <person name="Lipzen A."/>
            <person name="Lombard V."/>
            <person name="Magnuson J."/>
            <person name="Maillard F."/>
            <person name="Morin E."/>
            <person name="Murat C."/>
            <person name="Nolan M."/>
            <person name="Ohm R."/>
            <person name="Pangilinan J."/>
            <person name="Pereira M."/>
            <person name="Perotto S."/>
            <person name="Peter M."/>
            <person name="Riley R."/>
            <person name="Sitrit Y."/>
            <person name="Stielow B."/>
            <person name="Szollosi G."/>
            <person name="Zifcakova L."/>
            <person name="Stursova M."/>
            <person name="Spatafora J.W."/>
            <person name="Tedersoo L."/>
            <person name="Vaario L.-M."/>
            <person name="Yamada A."/>
            <person name="Yan M."/>
            <person name="Wang P."/>
            <person name="Xu J."/>
            <person name="Bruns T."/>
            <person name="Baldrian P."/>
            <person name="Vilgalys R."/>
            <person name="Henrissat B."/>
            <person name="Grigoriev I.V."/>
            <person name="Hibbett D."/>
            <person name="Nagy L.G."/>
            <person name="Martin F.M."/>
        </authorList>
    </citation>
    <scope>NUCLEOTIDE SEQUENCE</scope>
    <source>
        <strain evidence="1">P2</strain>
    </source>
</reference>
<feature type="non-terminal residue" evidence="1">
    <location>
        <position position="1"/>
    </location>
</feature>
<evidence type="ECO:0000313" key="2">
    <source>
        <dbReference type="Proteomes" id="UP000886501"/>
    </source>
</evidence>
<dbReference type="EMBL" id="MU118129">
    <property type="protein sequence ID" value="KAF9644591.1"/>
    <property type="molecule type" value="Genomic_DNA"/>
</dbReference>
<reference evidence="1" key="2">
    <citation type="journal article" date="2020" name="Nat. Commun.">
        <title>Large-scale genome sequencing of mycorrhizal fungi provides insights into the early evolution of symbiotic traits.</title>
        <authorList>
            <person name="Miyauchi S."/>
            <person name="Kiss E."/>
            <person name="Kuo A."/>
            <person name="Drula E."/>
            <person name="Kohler A."/>
            <person name="Sanchez-Garcia M."/>
            <person name="Morin E."/>
            <person name="Andreopoulos B."/>
            <person name="Barry K.W."/>
            <person name="Bonito G."/>
            <person name="Buee M."/>
            <person name="Carver A."/>
            <person name="Chen C."/>
            <person name="Cichocki N."/>
            <person name="Clum A."/>
            <person name="Culley D."/>
            <person name="Crous P.W."/>
            <person name="Fauchery L."/>
            <person name="Girlanda M."/>
            <person name="Hayes R.D."/>
            <person name="Keri Z."/>
            <person name="LaButti K."/>
            <person name="Lipzen A."/>
            <person name="Lombard V."/>
            <person name="Magnuson J."/>
            <person name="Maillard F."/>
            <person name="Murat C."/>
            <person name="Nolan M."/>
            <person name="Ohm R.A."/>
            <person name="Pangilinan J."/>
            <person name="Pereira M.F."/>
            <person name="Perotto S."/>
            <person name="Peter M."/>
            <person name="Pfister S."/>
            <person name="Riley R."/>
            <person name="Sitrit Y."/>
            <person name="Stielow J.B."/>
            <person name="Szollosi G."/>
            <person name="Zifcakova L."/>
            <person name="Stursova M."/>
            <person name="Spatafora J.W."/>
            <person name="Tedersoo L."/>
            <person name="Vaario L.M."/>
            <person name="Yamada A."/>
            <person name="Yan M."/>
            <person name="Wang P."/>
            <person name="Xu J."/>
            <person name="Bruns T."/>
            <person name="Baldrian P."/>
            <person name="Vilgalys R."/>
            <person name="Dunand C."/>
            <person name="Henrissat B."/>
            <person name="Grigoriev I.V."/>
            <person name="Hibbett D."/>
            <person name="Nagy L.G."/>
            <person name="Martin F.M."/>
        </authorList>
    </citation>
    <scope>NUCLEOTIDE SEQUENCE</scope>
    <source>
        <strain evidence="1">P2</strain>
    </source>
</reference>
<protein>
    <submittedName>
        <fullName evidence="1">Uncharacterized protein</fullName>
    </submittedName>
</protein>
<gene>
    <name evidence="1" type="ORF">BDM02DRAFT_3121633</name>
</gene>
<comment type="caution">
    <text evidence="1">The sequence shown here is derived from an EMBL/GenBank/DDBJ whole genome shotgun (WGS) entry which is preliminary data.</text>
</comment>
<organism evidence="1 2">
    <name type="scientific">Thelephora ganbajun</name>
    <name type="common">Ganba fungus</name>
    <dbReference type="NCBI Taxonomy" id="370292"/>
    <lineage>
        <taxon>Eukaryota</taxon>
        <taxon>Fungi</taxon>
        <taxon>Dikarya</taxon>
        <taxon>Basidiomycota</taxon>
        <taxon>Agaricomycotina</taxon>
        <taxon>Agaricomycetes</taxon>
        <taxon>Thelephorales</taxon>
        <taxon>Thelephoraceae</taxon>
        <taxon>Thelephora</taxon>
    </lineage>
</organism>
<accession>A0ACB6Z4S0</accession>
<evidence type="ECO:0000313" key="1">
    <source>
        <dbReference type="EMBL" id="KAF9644591.1"/>
    </source>
</evidence>
<sequence>MLNFIIGLRIFSNPDFKELNSYRHSHGLPGRLPLGGPSVKRSVHTFCFGLSELEFPITLPPNVGLYGPVTLDSTPFSEEGELSKWLDGGKTITMSMGTHFHYSEAQVRNTIRGFIAGTSTTDQIFWKLYNKAKFQHILDEELENERVKERFRIVAMRHKNVVAYVHHGGANSYYEAAQ</sequence>